<dbReference type="Gene3D" id="3.40.710.10">
    <property type="entry name" value="DD-peptidase/beta-lactamase superfamily"/>
    <property type="match status" value="1"/>
</dbReference>
<evidence type="ECO:0000256" key="9">
    <source>
        <dbReference type="ARBA" id="ARBA00022984"/>
    </source>
</evidence>
<dbReference type="GO" id="GO:0009252">
    <property type="term" value="P:peptidoglycan biosynthetic process"/>
    <property type="evidence" value="ECO:0007669"/>
    <property type="project" value="UniProtKB-KW"/>
</dbReference>
<keyword evidence="7" id="KW-0378">Hydrolase</keyword>
<evidence type="ECO:0000256" key="12">
    <source>
        <dbReference type="ARBA" id="ARBA00023316"/>
    </source>
</evidence>
<keyword evidence="5" id="KW-0645">Protease</keyword>
<dbReference type="GO" id="GO:0006508">
    <property type="term" value="P:proteolysis"/>
    <property type="evidence" value="ECO:0007669"/>
    <property type="project" value="UniProtKB-KW"/>
</dbReference>
<dbReference type="Pfam" id="PF03717">
    <property type="entry name" value="PBP_dimer"/>
    <property type="match status" value="1"/>
</dbReference>
<dbReference type="GO" id="GO:0071972">
    <property type="term" value="F:peptidoglycan L,D-transpeptidase activity"/>
    <property type="evidence" value="ECO:0007669"/>
    <property type="project" value="TreeGrafter"/>
</dbReference>
<dbReference type="GO" id="GO:0008658">
    <property type="term" value="F:penicillin binding"/>
    <property type="evidence" value="ECO:0007669"/>
    <property type="project" value="InterPro"/>
</dbReference>
<feature type="domain" description="Penicillin-binding protein dimerisation" evidence="15">
    <location>
        <begin position="101"/>
        <end position="304"/>
    </location>
</feature>
<evidence type="ECO:0000256" key="11">
    <source>
        <dbReference type="ARBA" id="ARBA00023136"/>
    </source>
</evidence>
<evidence type="ECO:0000256" key="6">
    <source>
        <dbReference type="ARBA" id="ARBA00022692"/>
    </source>
</evidence>
<proteinExistence type="predicted"/>
<gene>
    <name evidence="16" type="primary">mrdA</name>
    <name evidence="16" type="ORF">CVU82_00970</name>
</gene>
<evidence type="ECO:0000256" key="2">
    <source>
        <dbReference type="ARBA" id="ARBA00004236"/>
    </source>
</evidence>
<dbReference type="GO" id="GO:0071555">
    <property type="term" value="P:cell wall organization"/>
    <property type="evidence" value="ECO:0007669"/>
    <property type="project" value="UniProtKB-KW"/>
</dbReference>
<evidence type="ECO:0000259" key="14">
    <source>
        <dbReference type="Pfam" id="PF00905"/>
    </source>
</evidence>
<evidence type="ECO:0000256" key="1">
    <source>
        <dbReference type="ARBA" id="ARBA00004167"/>
    </source>
</evidence>
<dbReference type="InterPro" id="IPR036138">
    <property type="entry name" value="PBP_dimer_sf"/>
</dbReference>
<keyword evidence="3" id="KW-1003">Cell membrane</keyword>
<evidence type="ECO:0000259" key="15">
    <source>
        <dbReference type="Pfam" id="PF03717"/>
    </source>
</evidence>
<name>A0A2N2EAK0_9BACT</name>
<dbReference type="GO" id="GO:0005886">
    <property type="term" value="C:plasma membrane"/>
    <property type="evidence" value="ECO:0007669"/>
    <property type="project" value="UniProtKB-SubCell"/>
</dbReference>
<dbReference type="GO" id="GO:0009002">
    <property type="term" value="F:serine-type D-Ala-D-Ala carboxypeptidase activity"/>
    <property type="evidence" value="ECO:0007669"/>
    <property type="project" value="InterPro"/>
</dbReference>
<accession>A0A2N2EAK0</accession>
<keyword evidence="12" id="KW-0961">Cell wall biogenesis/degradation</keyword>
<dbReference type="AlphaFoldDB" id="A0A2N2EAK0"/>
<evidence type="ECO:0000313" key="17">
    <source>
        <dbReference type="Proteomes" id="UP000233517"/>
    </source>
</evidence>
<reference evidence="16 17" key="1">
    <citation type="journal article" date="2017" name="ISME J.">
        <title>Potential for microbial H2 and metal transformations associated with novel bacteria and archaea in deep terrestrial subsurface sediments.</title>
        <authorList>
            <person name="Hernsdorf A.W."/>
            <person name="Amano Y."/>
            <person name="Miyakawa K."/>
            <person name="Ise K."/>
            <person name="Suzuki Y."/>
            <person name="Anantharaman K."/>
            <person name="Probst A."/>
            <person name="Burstein D."/>
            <person name="Thomas B.C."/>
            <person name="Banfield J.F."/>
        </authorList>
    </citation>
    <scope>NUCLEOTIDE SEQUENCE [LARGE SCALE GENOMIC DNA]</scope>
    <source>
        <strain evidence="16">HGW-Falkowbacteria-1</strain>
    </source>
</reference>
<keyword evidence="4" id="KW-0997">Cell inner membrane</keyword>
<dbReference type="NCBIfam" id="TIGR03423">
    <property type="entry name" value="pbp2_mrdA"/>
    <property type="match status" value="1"/>
</dbReference>
<evidence type="ECO:0000256" key="5">
    <source>
        <dbReference type="ARBA" id="ARBA00022670"/>
    </source>
</evidence>
<dbReference type="PANTHER" id="PTHR30627">
    <property type="entry name" value="PEPTIDOGLYCAN D,D-TRANSPEPTIDASE"/>
    <property type="match status" value="1"/>
</dbReference>
<keyword evidence="10 13" id="KW-1133">Transmembrane helix</keyword>
<evidence type="ECO:0000256" key="8">
    <source>
        <dbReference type="ARBA" id="ARBA00022960"/>
    </source>
</evidence>
<sequence>MFSSKDKNINDPFVVKEKKFKFGNLKDSFYHLGWMEDSFLFGENDKETLRKTFDTEKIKHIFSFLFLFFGILVARLFWLQVLRGDEYRALAEGNRTRIVNVEPKRGIIYDSNMIPLVKNEANFVLYLIPAEMPKNELERDAILRKLAFIIDQQDLNLKNSEKSSENVYSDFEFLEDSDYFYFIKDKLDKIRSGSLESFRPLFIMDNIEHASAMTIYLEAEKMPGVSLSVKMGRSYIDSSSYLSSLSHVVGYTGKISEKDLDIFGDEYSLIDYTGKTGLEYFYENELKGEKGKKYIEVDAWGREKKIINEVLPKDGFSLVLSLDTKLQLKIEEILNKYLQKDKLGRASVVALNPKNGEVLSLVSWPSYDNNIFSKGISQSEYSKLLNNQDNPLFNRAVSGNFPSGSTIKPIIAAAALEEGVIKENTYVNSVGGIWIGQWYFPDWKAGGHGLTNVKKAIAESVNTFFYYIGGGYESFSGLGIDKIVEYLNLFNLGSQSGLDLPQEAKGFVPTPSWKEENRDEAWYIGDTYHVSIGQGDLLVTPLQVANFTSFFANGGKLYRPHLVKEILSNDNDLVRKVEPEIIKENFISDKNVKIIKDGMRQTIISGSASRLNVLPFEVSGKSGTAQWGTDKDPHAWFTSFAPYDDPEIVLTVLVEEGKEGSSIAASISGEILEYYFSQK</sequence>
<dbReference type="Proteomes" id="UP000233517">
    <property type="component" value="Unassembled WGS sequence"/>
</dbReference>
<dbReference type="Gene3D" id="3.90.1310.10">
    <property type="entry name" value="Penicillin-binding protein 2a (Domain 2)"/>
    <property type="match status" value="1"/>
</dbReference>
<dbReference type="GO" id="GO:0008360">
    <property type="term" value="P:regulation of cell shape"/>
    <property type="evidence" value="ECO:0007669"/>
    <property type="project" value="UniProtKB-KW"/>
</dbReference>
<dbReference type="InterPro" id="IPR001460">
    <property type="entry name" value="PCN-bd_Tpept"/>
</dbReference>
<evidence type="ECO:0000256" key="7">
    <source>
        <dbReference type="ARBA" id="ARBA00022801"/>
    </source>
</evidence>
<evidence type="ECO:0000256" key="4">
    <source>
        <dbReference type="ARBA" id="ARBA00022519"/>
    </source>
</evidence>
<feature type="domain" description="Penicillin-binding protein transpeptidase" evidence="14">
    <location>
        <begin position="347"/>
        <end position="673"/>
    </location>
</feature>
<keyword evidence="11 13" id="KW-0472">Membrane</keyword>
<evidence type="ECO:0000256" key="3">
    <source>
        <dbReference type="ARBA" id="ARBA00022475"/>
    </source>
</evidence>
<dbReference type="Pfam" id="PF00905">
    <property type="entry name" value="Transpeptidase"/>
    <property type="match status" value="1"/>
</dbReference>
<evidence type="ECO:0000256" key="10">
    <source>
        <dbReference type="ARBA" id="ARBA00022989"/>
    </source>
</evidence>
<dbReference type="InterPro" id="IPR050515">
    <property type="entry name" value="Beta-lactam/transpept"/>
</dbReference>
<keyword evidence="9" id="KW-0573">Peptidoglycan synthesis</keyword>
<keyword evidence="8" id="KW-0133">Cell shape</keyword>
<dbReference type="SUPFAM" id="SSF56601">
    <property type="entry name" value="beta-lactamase/transpeptidase-like"/>
    <property type="match status" value="1"/>
</dbReference>
<evidence type="ECO:0000256" key="13">
    <source>
        <dbReference type="SAM" id="Phobius"/>
    </source>
</evidence>
<dbReference type="EMBL" id="PHAI01000001">
    <property type="protein sequence ID" value="PKM91763.1"/>
    <property type="molecule type" value="Genomic_DNA"/>
</dbReference>
<comment type="caution">
    <text evidence="16">The sequence shown here is derived from an EMBL/GenBank/DDBJ whole genome shotgun (WGS) entry which is preliminary data.</text>
</comment>
<dbReference type="PANTHER" id="PTHR30627:SF2">
    <property type="entry name" value="PEPTIDOGLYCAN D,D-TRANSPEPTIDASE MRDA"/>
    <property type="match status" value="1"/>
</dbReference>
<comment type="subcellular location">
    <subcellularLocation>
        <location evidence="2">Cell membrane</location>
    </subcellularLocation>
    <subcellularLocation>
        <location evidence="1">Membrane</location>
        <topology evidence="1">Single-pass membrane protein</topology>
    </subcellularLocation>
</comment>
<organism evidence="16 17">
    <name type="scientific">Candidatus Falkowbacteria bacterium HGW-Falkowbacteria-1</name>
    <dbReference type="NCBI Taxonomy" id="2013768"/>
    <lineage>
        <taxon>Bacteria</taxon>
        <taxon>Candidatus Falkowiibacteriota</taxon>
    </lineage>
</organism>
<evidence type="ECO:0000313" key="16">
    <source>
        <dbReference type="EMBL" id="PKM91763.1"/>
    </source>
</evidence>
<dbReference type="Gene3D" id="3.30.1390.30">
    <property type="entry name" value="Penicillin-binding protein 2a, domain 3"/>
    <property type="match status" value="1"/>
</dbReference>
<dbReference type="SUPFAM" id="SSF56519">
    <property type="entry name" value="Penicillin binding protein dimerisation domain"/>
    <property type="match status" value="1"/>
</dbReference>
<keyword evidence="6 13" id="KW-0812">Transmembrane</keyword>
<feature type="transmembrane region" description="Helical" evidence="13">
    <location>
        <begin position="60"/>
        <end position="78"/>
    </location>
</feature>
<dbReference type="InterPro" id="IPR017790">
    <property type="entry name" value="Penicillin-binding_protein_2"/>
</dbReference>
<protein>
    <submittedName>
        <fullName evidence="16">Penicillin-binding protein 2</fullName>
    </submittedName>
</protein>
<dbReference type="InterPro" id="IPR005311">
    <property type="entry name" value="PBP_dimer"/>
</dbReference>
<dbReference type="InterPro" id="IPR012338">
    <property type="entry name" value="Beta-lactam/transpept-like"/>
</dbReference>